<dbReference type="InterPro" id="IPR001296">
    <property type="entry name" value="Glyco_trans_1"/>
</dbReference>
<dbReference type="Proteomes" id="UP000503447">
    <property type="component" value="Chromosome"/>
</dbReference>
<keyword evidence="3" id="KW-0808">Transferase</keyword>
<organism evidence="3 4">
    <name type="scientific">Frigoriglobus tundricola</name>
    <dbReference type="NCBI Taxonomy" id="2774151"/>
    <lineage>
        <taxon>Bacteria</taxon>
        <taxon>Pseudomonadati</taxon>
        <taxon>Planctomycetota</taxon>
        <taxon>Planctomycetia</taxon>
        <taxon>Gemmatales</taxon>
        <taxon>Gemmataceae</taxon>
        <taxon>Frigoriglobus</taxon>
    </lineage>
</organism>
<dbReference type="InterPro" id="IPR050194">
    <property type="entry name" value="Glycosyltransferase_grp1"/>
</dbReference>
<reference evidence="4" key="1">
    <citation type="submission" date="2020-05" db="EMBL/GenBank/DDBJ databases">
        <title>Frigoriglobus tundricola gen. nov., sp. nov., a psychrotolerant cellulolytic planctomycete of the family Gemmataceae with two divergent copies of 16S rRNA gene.</title>
        <authorList>
            <person name="Kulichevskaya I.S."/>
            <person name="Ivanova A.A."/>
            <person name="Naumoff D.G."/>
            <person name="Beletsky A.V."/>
            <person name="Rijpstra W.I.C."/>
            <person name="Sinninghe Damste J.S."/>
            <person name="Mardanov A.V."/>
            <person name="Ravin N.V."/>
            <person name="Dedysh S.N."/>
        </authorList>
    </citation>
    <scope>NUCLEOTIDE SEQUENCE [LARGE SCALE GENOMIC DNA]</scope>
    <source>
        <strain evidence="4">PL17</strain>
    </source>
</reference>
<dbReference type="RefSeq" id="WP_171470327.1">
    <property type="nucleotide sequence ID" value="NZ_CP053452.2"/>
</dbReference>
<keyword evidence="4" id="KW-1185">Reference proteome</keyword>
<evidence type="ECO:0000259" key="1">
    <source>
        <dbReference type="Pfam" id="PF00534"/>
    </source>
</evidence>
<protein>
    <submittedName>
        <fullName evidence="3">GT4 family glycosyltransferase</fullName>
    </submittedName>
</protein>
<dbReference type="GO" id="GO:0016758">
    <property type="term" value="F:hexosyltransferase activity"/>
    <property type="evidence" value="ECO:0007669"/>
    <property type="project" value="TreeGrafter"/>
</dbReference>
<dbReference type="PANTHER" id="PTHR45947:SF3">
    <property type="entry name" value="SULFOQUINOVOSYL TRANSFERASE SQD2"/>
    <property type="match status" value="1"/>
</dbReference>
<dbReference type="EMBL" id="CP053452">
    <property type="protein sequence ID" value="QJW94298.1"/>
    <property type="molecule type" value="Genomic_DNA"/>
</dbReference>
<accession>A0A6M5YJY0</accession>
<dbReference type="PANTHER" id="PTHR45947">
    <property type="entry name" value="SULFOQUINOVOSYL TRANSFERASE SQD2"/>
    <property type="match status" value="1"/>
</dbReference>
<feature type="domain" description="Glycosyl transferase family 1" evidence="1">
    <location>
        <begin position="194"/>
        <end position="367"/>
    </location>
</feature>
<proteinExistence type="predicted"/>
<name>A0A6M5YJY0_9BACT</name>
<sequence>MTAPTLLLSDIFPPKTGGSGRWFWEIYRRLPRAEYLVAAGEHPGAAAFDASHDLRVTRLPLEMRNRGVRSWSSLTHYLRTARAVRRLARAEGVRMIHAARPLSEGLVARMVRMRTGTPYCCYTHGEDINIATTSRELAWLTRRVLRGATAIIANSGFTRDLLLKQWNVPPEKVRLLHPGVDCDYFHPADPDPEVRKRLEWAGRQVILTVGRLQRRKGHDVMIEVVARLRHRFPNLLYAIIGDGEERARLVELAGRLGVSECVRFLGEVKDTELLHCYQQCDLFALPNRAVGKDVEGFGMVLLEAQACGRPVLAGASGGTAETMVCDTSRETGVLVACDRANEPAAVLAELLADPERLVRMGRAGREWVEGKFNWPALAIEARQTFEALLPRNPRDPK</sequence>
<dbReference type="Pfam" id="PF13439">
    <property type="entry name" value="Glyco_transf_4"/>
    <property type="match status" value="1"/>
</dbReference>
<evidence type="ECO:0000313" key="4">
    <source>
        <dbReference type="Proteomes" id="UP000503447"/>
    </source>
</evidence>
<feature type="domain" description="Glycosyltransferase subfamily 4-like N-terminal" evidence="2">
    <location>
        <begin position="17"/>
        <end position="183"/>
    </location>
</feature>
<evidence type="ECO:0000313" key="3">
    <source>
        <dbReference type="EMBL" id="QJW94298.1"/>
    </source>
</evidence>
<dbReference type="KEGG" id="ftj:FTUN_1818"/>
<dbReference type="SUPFAM" id="SSF53756">
    <property type="entry name" value="UDP-Glycosyltransferase/glycogen phosphorylase"/>
    <property type="match status" value="1"/>
</dbReference>
<dbReference type="CDD" id="cd03801">
    <property type="entry name" value="GT4_PimA-like"/>
    <property type="match status" value="1"/>
</dbReference>
<dbReference type="Pfam" id="PF00534">
    <property type="entry name" value="Glycos_transf_1"/>
    <property type="match status" value="1"/>
</dbReference>
<evidence type="ECO:0000259" key="2">
    <source>
        <dbReference type="Pfam" id="PF13439"/>
    </source>
</evidence>
<dbReference type="AlphaFoldDB" id="A0A6M5YJY0"/>
<dbReference type="Gene3D" id="3.40.50.2000">
    <property type="entry name" value="Glycogen Phosphorylase B"/>
    <property type="match status" value="2"/>
</dbReference>
<gene>
    <name evidence="3" type="ORF">FTUN_1818</name>
</gene>
<dbReference type="InterPro" id="IPR028098">
    <property type="entry name" value="Glyco_trans_4-like_N"/>
</dbReference>